<dbReference type="Proteomes" id="UP000429607">
    <property type="component" value="Unassembled WGS sequence"/>
</dbReference>
<protein>
    <recommendedName>
        <fullName evidence="12">Zinc transporter</fullName>
    </recommendedName>
</protein>
<feature type="transmembrane region" description="Helical" evidence="5">
    <location>
        <begin position="240"/>
        <end position="261"/>
    </location>
</feature>
<reference evidence="9 11" key="1">
    <citation type="submission" date="2018-09" db="EMBL/GenBank/DDBJ databases">
        <title>Genomic investigation of the strawberry pathogen Phytophthora fragariae indicates pathogenicity is determined by transcriptional variation in three key races.</title>
        <authorList>
            <person name="Adams T.M."/>
            <person name="Armitage A.D."/>
            <person name="Sobczyk M.K."/>
            <person name="Bates H.J."/>
            <person name="Dunwell J.M."/>
            <person name="Nellist C.F."/>
            <person name="Harrison R.J."/>
        </authorList>
    </citation>
    <scope>NUCLEOTIDE SEQUENCE [LARGE SCALE GENOMIC DNA]</scope>
    <source>
        <strain evidence="7 9">SCRP249</strain>
        <strain evidence="6 11">SCRP324</strain>
        <strain evidence="8 10">SCRP333</strain>
    </source>
</reference>
<proteinExistence type="predicted"/>
<dbReference type="AlphaFoldDB" id="A0A6A3NUR7"/>
<dbReference type="OrthoDB" id="262547at2759"/>
<evidence type="ECO:0000313" key="11">
    <source>
        <dbReference type="Proteomes" id="UP000435112"/>
    </source>
</evidence>
<keyword evidence="3 5" id="KW-1133">Transmembrane helix</keyword>
<dbReference type="GO" id="GO:0016020">
    <property type="term" value="C:membrane"/>
    <property type="evidence" value="ECO:0007669"/>
    <property type="project" value="UniProtKB-SubCell"/>
</dbReference>
<organism evidence="7 9">
    <name type="scientific">Phytophthora rubi</name>
    <dbReference type="NCBI Taxonomy" id="129364"/>
    <lineage>
        <taxon>Eukaryota</taxon>
        <taxon>Sar</taxon>
        <taxon>Stramenopiles</taxon>
        <taxon>Oomycota</taxon>
        <taxon>Peronosporomycetes</taxon>
        <taxon>Peronosporales</taxon>
        <taxon>Peronosporaceae</taxon>
        <taxon>Phytophthora</taxon>
    </lineage>
</organism>
<keyword evidence="4 5" id="KW-0472">Membrane</keyword>
<evidence type="ECO:0000256" key="3">
    <source>
        <dbReference type="ARBA" id="ARBA00022989"/>
    </source>
</evidence>
<accession>A0A6A3NUR7</accession>
<keyword evidence="2 5" id="KW-0812">Transmembrane</keyword>
<keyword evidence="10" id="KW-1185">Reference proteome</keyword>
<comment type="subcellular location">
    <subcellularLocation>
        <location evidence="1">Membrane</location>
        <topology evidence="1">Multi-pass membrane protein</topology>
    </subcellularLocation>
</comment>
<evidence type="ECO:0000256" key="5">
    <source>
        <dbReference type="SAM" id="Phobius"/>
    </source>
</evidence>
<evidence type="ECO:0000313" key="8">
    <source>
        <dbReference type="EMBL" id="KAE9354602.1"/>
    </source>
</evidence>
<evidence type="ECO:0000256" key="2">
    <source>
        <dbReference type="ARBA" id="ARBA00022692"/>
    </source>
</evidence>
<evidence type="ECO:0000313" key="7">
    <source>
        <dbReference type="EMBL" id="KAE9049252.1"/>
    </source>
</evidence>
<feature type="transmembrane region" description="Helical" evidence="5">
    <location>
        <begin position="84"/>
        <end position="106"/>
    </location>
</feature>
<feature type="transmembrane region" description="Helical" evidence="5">
    <location>
        <begin position="273"/>
        <end position="291"/>
    </location>
</feature>
<feature type="transmembrane region" description="Helical" evidence="5">
    <location>
        <begin position="42"/>
        <end position="64"/>
    </location>
</feature>
<evidence type="ECO:0000256" key="1">
    <source>
        <dbReference type="ARBA" id="ARBA00004141"/>
    </source>
</evidence>
<dbReference type="EMBL" id="QXFU01000134">
    <property type="protein sequence ID" value="KAE9042962.1"/>
    <property type="molecule type" value="Genomic_DNA"/>
</dbReference>
<comment type="caution">
    <text evidence="7">The sequence shown here is derived from an EMBL/GenBank/DDBJ whole genome shotgun (WGS) entry which is preliminary data.</text>
</comment>
<evidence type="ECO:0008006" key="12">
    <source>
        <dbReference type="Google" id="ProtNLM"/>
    </source>
</evidence>
<dbReference type="Proteomes" id="UP000435112">
    <property type="component" value="Unassembled WGS sequence"/>
</dbReference>
<dbReference type="Pfam" id="PF02535">
    <property type="entry name" value="Zip"/>
    <property type="match status" value="1"/>
</dbReference>
<feature type="transmembrane region" description="Helical" evidence="5">
    <location>
        <begin position="303"/>
        <end position="326"/>
    </location>
</feature>
<evidence type="ECO:0000313" key="9">
    <source>
        <dbReference type="Proteomes" id="UP000429607"/>
    </source>
</evidence>
<evidence type="ECO:0000313" key="10">
    <source>
        <dbReference type="Proteomes" id="UP000434957"/>
    </source>
</evidence>
<sequence>MIQTGHAVAVAFALNIAAGAATILGGMVVFSKRLVYLANPVSLAVALSISSGVMMFISLVEIFGESVHLLTEGLHTEGMSEETATGHGWLAATGCFGVGIALIYIIDMIVHKISPEHEMTEIENLEDVRESIRHFESSKMAANKTSTPCLESGPSTCIEPTTQYVKMDENAKRALQRMGVLSALAIGIHNLREGIATYVGAIQNSSVGFSLAVGIGLHNIPEGIAVASPIYFATGSRWRGIMWCAISAGAEPIGGLIAWLAIGDGMDPVSEGILFGIVCGIMVCICVKELIPTSYKFAKEKTYIVSIGMFIGMFIMVASLTLFGYAGV</sequence>
<evidence type="ECO:0000313" key="6">
    <source>
        <dbReference type="EMBL" id="KAE9042962.1"/>
    </source>
</evidence>
<evidence type="ECO:0000256" key="4">
    <source>
        <dbReference type="ARBA" id="ARBA00023136"/>
    </source>
</evidence>
<dbReference type="PANTHER" id="PTHR11040:SF210">
    <property type="entry name" value="ZINC-REGULATED TRANSPORTER 3"/>
    <property type="match status" value="1"/>
</dbReference>
<dbReference type="EMBL" id="QXFT01000112">
    <property type="protein sequence ID" value="KAE9354602.1"/>
    <property type="molecule type" value="Genomic_DNA"/>
</dbReference>
<dbReference type="InterPro" id="IPR003689">
    <property type="entry name" value="ZIP"/>
</dbReference>
<dbReference type="EMBL" id="QXFV01000132">
    <property type="protein sequence ID" value="KAE9049252.1"/>
    <property type="molecule type" value="Genomic_DNA"/>
</dbReference>
<dbReference type="PANTHER" id="PTHR11040">
    <property type="entry name" value="ZINC/IRON TRANSPORTER"/>
    <property type="match status" value="1"/>
</dbReference>
<dbReference type="GO" id="GO:0005385">
    <property type="term" value="F:zinc ion transmembrane transporter activity"/>
    <property type="evidence" value="ECO:0007669"/>
    <property type="project" value="TreeGrafter"/>
</dbReference>
<feature type="transmembrane region" description="Helical" evidence="5">
    <location>
        <begin position="6"/>
        <end position="30"/>
    </location>
</feature>
<dbReference type="Proteomes" id="UP000434957">
    <property type="component" value="Unassembled WGS sequence"/>
</dbReference>
<gene>
    <name evidence="7" type="ORF">PR001_g3499</name>
    <name evidence="6" type="ORF">PR002_g3614</name>
    <name evidence="8" type="ORF">PR003_g3281</name>
</gene>
<name>A0A6A3NUR7_9STRA</name>